<gene>
    <name evidence="1" type="ORF">Pa4123_55750</name>
</gene>
<evidence type="ECO:0000313" key="1">
    <source>
        <dbReference type="EMBL" id="GLI00299.1"/>
    </source>
</evidence>
<keyword evidence="2" id="KW-1185">Reference proteome</keyword>
<reference evidence="1" key="1">
    <citation type="submission" date="2022-12" db="EMBL/GenBank/DDBJ databases">
        <title>New Phytohabitans aurantiacus sp. RD004123 nov., an actinomycete isolated from soil.</title>
        <authorList>
            <person name="Triningsih D.W."/>
            <person name="Harunari E."/>
            <person name="Igarashi Y."/>
        </authorList>
    </citation>
    <scope>NUCLEOTIDE SEQUENCE</scope>
    <source>
        <strain evidence="1">RD004123</strain>
    </source>
</reference>
<proteinExistence type="predicted"/>
<protein>
    <submittedName>
        <fullName evidence="1">Uncharacterized protein</fullName>
    </submittedName>
</protein>
<accession>A0ABQ5R0G0</accession>
<dbReference type="RefSeq" id="WP_281900521.1">
    <property type="nucleotide sequence ID" value="NZ_BSDI01000032.1"/>
</dbReference>
<sequence>MDETLVELLLDLMNASFEQGRAVERNDPDAARRHQRSSMYAFQNVLEAAKVGKFSPPAEPGS</sequence>
<name>A0ABQ5R0G0_9ACTN</name>
<evidence type="ECO:0000313" key="2">
    <source>
        <dbReference type="Proteomes" id="UP001144280"/>
    </source>
</evidence>
<comment type="caution">
    <text evidence="1">The sequence shown here is derived from an EMBL/GenBank/DDBJ whole genome shotgun (WGS) entry which is preliminary data.</text>
</comment>
<dbReference type="Proteomes" id="UP001144280">
    <property type="component" value="Unassembled WGS sequence"/>
</dbReference>
<organism evidence="1 2">
    <name type="scientific">Phytohabitans aurantiacus</name>
    <dbReference type="NCBI Taxonomy" id="3016789"/>
    <lineage>
        <taxon>Bacteria</taxon>
        <taxon>Bacillati</taxon>
        <taxon>Actinomycetota</taxon>
        <taxon>Actinomycetes</taxon>
        <taxon>Micromonosporales</taxon>
        <taxon>Micromonosporaceae</taxon>
    </lineage>
</organism>
<dbReference type="EMBL" id="BSDI01000032">
    <property type="protein sequence ID" value="GLI00299.1"/>
    <property type="molecule type" value="Genomic_DNA"/>
</dbReference>